<dbReference type="EMBL" id="CAUOFW020002613">
    <property type="protein sequence ID" value="CAK9154965.1"/>
    <property type="molecule type" value="Genomic_DNA"/>
</dbReference>
<evidence type="ECO:0000313" key="2">
    <source>
        <dbReference type="EMBL" id="CAK9154965.1"/>
    </source>
</evidence>
<evidence type="ECO:0000256" key="1">
    <source>
        <dbReference type="SAM" id="MobiDB-lite"/>
    </source>
</evidence>
<accession>A0ABC8SGL4</accession>
<comment type="caution">
    <text evidence="2">The sequence shown here is derived from an EMBL/GenBank/DDBJ whole genome shotgun (WGS) entry which is preliminary data.</text>
</comment>
<keyword evidence="3" id="KW-1185">Reference proteome</keyword>
<gene>
    <name evidence="2" type="ORF">ILEXP_LOCUS23336</name>
</gene>
<protein>
    <submittedName>
        <fullName evidence="2">Uncharacterized protein</fullName>
    </submittedName>
</protein>
<proteinExistence type="predicted"/>
<feature type="non-terminal residue" evidence="2">
    <location>
        <position position="66"/>
    </location>
</feature>
<name>A0ABC8SGL4_9AQUA</name>
<reference evidence="2 3" key="1">
    <citation type="submission" date="2024-02" db="EMBL/GenBank/DDBJ databases">
        <authorList>
            <person name="Vignale AGUSTIN F."/>
            <person name="Sosa J E."/>
            <person name="Modenutti C."/>
        </authorList>
    </citation>
    <scope>NUCLEOTIDE SEQUENCE [LARGE SCALE GENOMIC DNA]</scope>
</reference>
<feature type="region of interest" description="Disordered" evidence="1">
    <location>
        <begin position="47"/>
        <end position="66"/>
    </location>
</feature>
<evidence type="ECO:0000313" key="3">
    <source>
        <dbReference type="Proteomes" id="UP001642360"/>
    </source>
</evidence>
<dbReference type="Proteomes" id="UP001642360">
    <property type="component" value="Unassembled WGS sequence"/>
</dbReference>
<sequence length="66" mass="7054">MEKGDHSSKDCVHVLETSGEGIAQGEQALSLVFDCSVQHLVNDAEAVNANEEPTAPKTMVPMDVEN</sequence>
<organism evidence="2 3">
    <name type="scientific">Ilex paraguariensis</name>
    <name type="common">yerba mate</name>
    <dbReference type="NCBI Taxonomy" id="185542"/>
    <lineage>
        <taxon>Eukaryota</taxon>
        <taxon>Viridiplantae</taxon>
        <taxon>Streptophyta</taxon>
        <taxon>Embryophyta</taxon>
        <taxon>Tracheophyta</taxon>
        <taxon>Spermatophyta</taxon>
        <taxon>Magnoliopsida</taxon>
        <taxon>eudicotyledons</taxon>
        <taxon>Gunneridae</taxon>
        <taxon>Pentapetalae</taxon>
        <taxon>asterids</taxon>
        <taxon>campanulids</taxon>
        <taxon>Aquifoliales</taxon>
        <taxon>Aquifoliaceae</taxon>
        <taxon>Ilex</taxon>
    </lineage>
</organism>
<dbReference type="AlphaFoldDB" id="A0ABC8SGL4"/>